<organism evidence="2 3">
    <name type="scientific">Mucuna pruriens</name>
    <name type="common">Velvet bean</name>
    <name type="synonym">Dolichos pruriens</name>
    <dbReference type="NCBI Taxonomy" id="157652"/>
    <lineage>
        <taxon>Eukaryota</taxon>
        <taxon>Viridiplantae</taxon>
        <taxon>Streptophyta</taxon>
        <taxon>Embryophyta</taxon>
        <taxon>Tracheophyta</taxon>
        <taxon>Spermatophyta</taxon>
        <taxon>Magnoliopsida</taxon>
        <taxon>eudicotyledons</taxon>
        <taxon>Gunneridae</taxon>
        <taxon>Pentapetalae</taxon>
        <taxon>rosids</taxon>
        <taxon>fabids</taxon>
        <taxon>Fabales</taxon>
        <taxon>Fabaceae</taxon>
        <taxon>Papilionoideae</taxon>
        <taxon>50 kb inversion clade</taxon>
        <taxon>NPAAA clade</taxon>
        <taxon>indigoferoid/millettioid clade</taxon>
        <taxon>Phaseoleae</taxon>
        <taxon>Mucuna</taxon>
    </lineage>
</organism>
<dbReference type="Proteomes" id="UP000257109">
    <property type="component" value="Unassembled WGS sequence"/>
</dbReference>
<keyword evidence="3" id="KW-1185">Reference proteome</keyword>
<protein>
    <submittedName>
        <fullName evidence="2">Uncharacterized protein</fullName>
    </submittedName>
</protein>
<feature type="non-terminal residue" evidence="2">
    <location>
        <position position="1"/>
    </location>
</feature>
<reference evidence="2" key="1">
    <citation type="submission" date="2018-05" db="EMBL/GenBank/DDBJ databases">
        <title>Draft genome of Mucuna pruriens seed.</title>
        <authorList>
            <person name="Nnadi N.E."/>
            <person name="Vos R."/>
            <person name="Hasami M.H."/>
            <person name="Devisetty U.K."/>
            <person name="Aguiy J.C."/>
        </authorList>
    </citation>
    <scope>NUCLEOTIDE SEQUENCE [LARGE SCALE GENOMIC DNA]</scope>
    <source>
        <strain evidence="2">JCA_2017</strain>
    </source>
</reference>
<feature type="region of interest" description="Disordered" evidence="1">
    <location>
        <begin position="57"/>
        <end position="82"/>
    </location>
</feature>
<sequence length="82" mass="8616">MGIKSSYSMKVQHCVGPWIYPKEGSCPKGPGRDLLGKSANSAMTERKSIAYVTTVNRVGPARTSQPGPQLGQSPKGLATTPA</sequence>
<evidence type="ECO:0000313" key="2">
    <source>
        <dbReference type="EMBL" id="RDX97572.1"/>
    </source>
</evidence>
<accession>A0A371H437</accession>
<comment type="caution">
    <text evidence="2">The sequence shown here is derived from an EMBL/GenBank/DDBJ whole genome shotgun (WGS) entry which is preliminary data.</text>
</comment>
<name>A0A371H437_MUCPR</name>
<dbReference type="EMBL" id="QJKJ01003619">
    <property type="protein sequence ID" value="RDX97572.1"/>
    <property type="molecule type" value="Genomic_DNA"/>
</dbReference>
<dbReference type="AlphaFoldDB" id="A0A371H437"/>
<evidence type="ECO:0000256" key="1">
    <source>
        <dbReference type="SAM" id="MobiDB-lite"/>
    </source>
</evidence>
<feature type="compositionally biased region" description="Polar residues" evidence="1">
    <location>
        <begin position="57"/>
        <end position="72"/>
    </location>
</feature>
<evidence type="ECO:0000313" key="3">
    <source>
        <dbReference type="Proteomes" id="UP000257109"/>
    </source>
</evidence>
<gene>
    <name evidence="2" type="ORF">CR513_19641</name>
</gene>
<proteinExistence type="predicted"/>